<evidence type="ECO:0000313" key="1">
    <source>
        <dbReference type="EMBL" id="GAG77729.1"/>
    </source>
</evidence>
<comment type="caution">
    <text evidence="1">The sequence shown here is derived from an EMBL/GenBank/DDBJ whole genome shotgun (WGS) entry which is preliminary data.</text>
</comment>
<accession>X1A7N5</accession>
<feature type="non-terminal residue" evidence="1">
    <location>
        <position position="1"/>
    </location>
</feature>
<dbReference type="AlphaFoldDB" id="X1A7N5"/>
<proteinExistence type="predicted"/>
<reference evidence="1" key="1">
    <citation type="journal article" date="2014" name="Front. Microbiol.">
        <title>High frequency of phylogenetically diverse reductive dehalogenase-homologous genes in deep subseafloor sedimentary metagenomes.</title>
        <authorList>
            <person name="Kawai M."/>
            <person name="Futagami T."/>
            <person name="Toyoda A."/>
            <person name="Takaki Y."/>
            <person name="Nishi S."/>
            <person name="Hori S."/>
            <person name="Arai W."/>
            <person name="Tsubouchi T."/>
            <person name="Morono Y."/>
            <person name="Uchiyama I."/>
            <person name="Ito T."/>
            <person name="Fujiyama A."/>
            <person name="Inagaki F."/>
            <person name="Takami H."/>
        </authorList>
    </citation>
    <scope>NUCLEOTIDE SEQUENCE</scope>
    <source>
        <strain evidence="1">Expedition CK06-06</strain>
    </source>
</reference>
<gene>
    <name evidence="1" type="ORF">S01H4_23408</name>
</gene>
<dbReference type="EMBL" id="BART01010855">
    <property type="protein sequence ID" value="GAG77729.1"/>
    <property type="molecule type" value="Genomic_DNA"/>
</dbReference>
<protein>
    <submittedName>
        <fullName evidence="1">Uncharacterized protein</fullName>
    </submittedName>
</protein>
<organism evidence="1">
    <name type="scientific">marine sediment metagenome</name>
    <dbReference type="NCBI Taxonomy" id="412755"/>
    <lineage>
        <taxon>unclassified sequences</taxon>
        <taxon>metagenomes</taxon>
        <taxon>ecological metagenomes</taxon>
    </lineage>
</organism>
<name>X1A7N5_9ZZZZ</name>
<sequence>ATSTNKIDYAAKYSAFVDITQRDTRSIIWKIAKEVKELNSDILYWFASGDCPSEFTSRIAHIIEGLSFVIPAQIGFTRNQELWEEANRLDNVNVRIALTLEKPYRSKLQCMSSLGTIALPNYSTGNIKLYRCNQSHTSCGAGIIYVKKLGETIKKKADCSICYTKKEGCFTELEA</sequence>